<proteinExistence type="predicted"/>
<dbReference type="Proteomes" id="UP000281594">
    <property type="component" value="Unassembled WGS sequence"/>
</dbReference>
<organism evidence="1 2">
    <name type="scientific">Streptomyces rapamycinicus (strain ATCC 29253 / DSM 41530 / NRRL 5491 / AYB-994)</name>
    <name type="common">Streptomyces hygroscopicus (strain ATCC 29253)</name>
    <dbReference type="NCBI Taxonomy" id="1343740"/>
    <lineage>
        <taxon>Bacteria</taxon>
        <taxon>Bacillati</taxon>
        <taxon>Actinomycetota</taxon>
        <taxon>Actinomycetes</taxon>
        <taxon>Kitasatosporales</taxon>
        <taxon>Streptomycetaceae</taxon>
        <taxon>Streptomyces</taxon>
        <taxon>Streptomyces violaceusniger group</taxon>
    </lineage>
</organism>
<dbReference type="STRING" id="1343740.M271_23115"/>
<gene>
    <name evidence="1" type="ORF">D3C57_120420</name>
</gene>
<dbReference type="eggNOG" id="ENOG5033PSQ">
    <property type="taxonomic scope" value="Bacteria"/>
</dbReference>
<evidence type="ECO:0000313" key="2">
    <source>
        <dbReference type="Proteomes" id="UP000281594"/>
    </source>
</evidence>
<dbReference type="AlphaFoldDB" id="A0A0A0N9M8"/>
<sequence length="330" mass="36415">MRVYPYPRLSGAVTARVTAVRLRGPGDAREQLDTRGYSVVEQVVALGRAEREDWQTARLSLTATVPAHEIEKKGHWSDVAVVAVLSEGATNARTVTRLEPGPESGREWTGEIELDRDDHLDRASLVVYVVATVGGIAGRIIASTDQEWLVDVTAGVPLRDRELDVSTVSFARGSEWLRSFRDAPWIVDTSGRMPTVRLNSDFEGLVELVEAQGPKVDSVVGEMLLAQMCADVWTAVFHTAIGDLEIEDDGTPLFPPDWRGAVLREMLPDVVPGRSVEDALREVYIQRAGEGSWTDLQPRIQYAAARRADIPRTLAATVRDIERLDQETHA</sequence>
<dbReference type="EMBL" id="QYCY01000001">
    <property type="protein sequence ID" value="RLV80787.1"/>
    <property type="molecule type" value="Genomic_DNA"/>
</dbReference>
<name>A0A0A0N9M8_STRRN</name>
<evidence type="ECO:0000313" key="1">
    <source>
        <dbReference type="EMBL" id="RLV80787.1"/>
    </source>
</evidence>
<dbReference type="KEGG" id="src:M271_23115"/>
<reference evidence="1 2" key="1">
    <citation type="journal article" date="2018" name="J. Biol. Chem.">
        <title>Discovery of the actinoplanic acid pathway in Streptomyces rapamycinicus reveals a genetically conserved synergism with rapamycin.</title>
        <authorList>
            <person name="Mrak P."/>
            <person name="Krastel P."/>
            <person name="Pivk Lukancic P."/>
            <person name="Tao J."/>
            <person name="Pistorius D."/>
            <person name="Moore C.M."/>
        </authorList>
    </citation>
    <scope>NUCLEOTIDE SEQUENCE [LARGE SCALE GENOMIC DNA]</scope>
    <source>
        <strain evidence="1 2">NRRL 5491</strain>
    </source>
</reference>
<dbReference type="RefSeq" id="WP_020869574.1">
    <property type="nucleotide sequence ID" value="NC_022785.1"/>
</dbReference>
<accession>A0A0A0N9M8</accession>
<comment type="caution">
    <text evidence="1">The sequence shown here is derived from an EMBL/GenBank/DDBJ whole genome shotgun (WGS) entry which is preliminary data.</text>
</comment>
<dbReference type="HOGENOM" id="CLU_839180_0_0_11"/>
<protein>
    <submittedName>
        <fullName evidence="1">Uncharacterized protein</fullName>
    </submittedName>
</protein>